<sequence length="460" mass="51370">MKNFNVLLILISGCLVLNSCVKTEDFQLPESKYQEINIEGDITGISAVKSNFNPETEEIYVFSETNTLMEAYVVSSDEGGNFYKELVLQDKPENPTAGILLLVDDNSLFETYNFGRKIYVKLDGLALWSNNGVHQLGVRNRGDVVAIPPSRIDDHIIRTMEAAEIVPLQLEISEFNERHENLFIEVKNVQFNRNLLREQHHYTFAGEVTDEYDGERQLESCSTGASAMLSTSTFSGFKSLYLPQNSGSVKGVLSRNFYDDYFVIAVNSPDDFNFDGERCDPDFLNCGNNNDRGSIVIFEEDFTGITSQTALKEKGWTNLNVNGGKAFEPGTFDGNRYIRVSAFNTEEAPMEAWLVSPSIDLDSTSGALLSFEIMSSYDNATILSVLVTEEFTGNVLTTNWTPLDAVIPIGPTNQYGKRFEKSEIDISCLKGDIRFAFRYLGAAPDKSTTYDIDNIRVSGN</sequence>
<evidence type="ECO:0000313" key="3">
    <source>
        <dbReference type="Proteomes" id="UP000190235"/>
    </source>
</evidence>
<dbReference type="OrthoDB" id="1492759at2"/>
<keyword evidence="3" id="KW-1185">Reference proteome</keyword>
<dbReference type="InterPro" id="IPR043744">
    <property type="entry name" value="DUF5689"/>
</dbReference>
<organism evidence="2 3">
    <name type="scientific">Salegentibacter salegens</name>
    <dbReference type="NCBI Taxonomy" id="143223"/>
    <lineage>
        <taxon>Bacteria</taxon>
        <taxon>Pseudomonadati</taxon>
        <taxon>Bacteroidota</taxon>
        <taxon>Flavobacteriia</taxon>
        <taxon>Flavobacteriales</taxon>
        <taxon>Flavobacteriaceae</taxon>
        <taxon>Salegentibacter</taxon>
    </lineage>
</organism>
<name>A0A1M7LZ56_9FLAO</name>
<dbReference type="NCBIfam" id="NF038128">
    <property type="entry name" value="choice_anch_J"/>
    <property type="match status" value="1"/>
</dbReference>
<dbReference type="Pfam" id="PF18942">
    <property type="entry name" value="DUF5689"/>
    <property type="match status" value="1"/>
</dbReference>
<evidence type="ECO:0000259" key="1">
    <source>
        <dbReference type="Pfam" id="PF18942"/>
    </source>
</evidence>
<feature type="domain" description="DUF5689" evidence="1">
    <location>
        <begin position="43"/>
        <end position="271"/>
    </location>
</feature>
<protein>
    <recommendedName>
        <fullName evidence="1">DUF5689 domain-containing protein</fullName>
    </recommendedName>
</protein>
<gene>
    <name evidence="2" type="ORF">SAMN05878281_2182</name>
</gene>
<proteinExistence type="predicted"/>
<dbReference type="Gene3D" id="2.60.120.200">
    <property type="match status" value="1"/>
</dbReference>
<dbReference type="EMBL" id="LT670848">
    <property type="protein sequence ID" value="SHM83562.1"/>
    <property type="molecule type" value="Genomic_DNA"/>
</dbReference>
<evidence type="ECO:0000313" key="2">
    <source>
        <dbReference type="EMBL" id="SHM83562.1"/>
    </source>
</evidence>
<accession>A0A1M7LZ56</accession>
<dbReference type="AlphaFoldDB" id="A0A1M7LZ56"/>
<reference evidence="3" key="1">
    <citation type="submission" date="2016-11" db="EMBL/GenBank/DDBJ databases">
        <authorList>
            <person name="Varghese N."/>
            <person name="Submissions S."/>
        </authorList>
    </citation>
    <scope>NUCLEOTIDE SEQUENCE [LARGE SCALE GENOMIC DNA]</scope>
    <source>
        <strain evidence="3">ACAM 48</strain>
    </source>
</reference>
<dbReference type="RefSeq" id="WP_079736588.1">
    <property type="nucleotide sequence ID" value="NZ_LT670848.1"/>
</dbReference>
<dbReference type="STRING" id="143223.SAMN05878281_2182"/>
<dbReference type="Proteomes" id="UP000190235">
    <property type="component" value="Chromosome I"/>
</dbReference>